<dbReference type="SUPFAM" id="SSF55729">
    <property type="entry name" value="Acyl-CoA N-acyltransferases (Nat)"/>
    <property type="match status" value="1"/>
</dbReference>
<evidence type="ECO:0000313" key="2">
    <source>
        <dbReference type="EMBL" id="SHM22343.1"/>
    </source>
</evidence>
<protein>
    <submittedName>
        <fullName evidence="2">Protein N-acetyltransferase, RimJ/RimL family</fullName>
    </submittedName>
</protein>
<dbReference type="PANTHER" id="PTHR43415:SF5">
    <property type="entry name" value="ACETYLTRANSFERASE"/>
    <property type="match status" value="1"/>
</dbReference>
<name>A0A1M7H1T6_9FIRM</name>
<dbReference type="Gene3D" id="3.40.630.30">
    <property type="match status" value="1"/>
</dbReference>
<organism evidence="2 3">
    <name type="scientific">Anaerosporobacter mobilis DSM 15930</name>
    <dbReference type="NCBI Taxonomy" id="1120996"/>
    <lineage>
        <taxon>Bacteria</taxon>
        <taxon>Bacillati</taxon>
        <taxon>Bacillota</taxon>
        <taxon>Clostridia</taxon>
        <taxon>Lachnospirales</taxon>
        <taxon>Lachnospiraceae</taxon>
        <taxon>Anaerosporobacter</taxon>
    </lineage>
</organism>
<accession>A0A1M7H1T6</accession>
<feature type="domain" description="N-acetyltransferase" evidence="1">
    <location>
        <begin position="2"/>
        <end position="167"/>
    </location>
</feature>
<keyword evidence="2" id="KW-0808">Transferase</keyword>
<dbReference type="PANTHER" id="PTHR43415">
    <property type="entry name" value="SPERMIDINE N(1)-ACETYLTRANSFERASE"/>
    <property type="match status" value="1"/>
</dbReference>
<dbReference type="EMBL" id="FRCP01000007">
    <property type="protein sequence ID" value="SHM22343.1"/>
    <property type="molecule type" value="Genomic_DNA"/>
</dbReference>
<dbReference type="InterPro" id="IPR016181">
    <property type="entry name" value="Acyl_CoA_acyltransferase"/>
</dbReference>
<dbReference type="GO" id="GO:0016747">
    <property type="term" value="F:acyltransferase activity, transferring groups other than amino-acyl groups"/>
    <property type="evidence" value="ECO:0007669"/>
    <property type="project" value="InterPro"/>
</dbReference>
<dbReference type="CDD" id="cd04301">
    <property type="entry name" value="NAT_SF"/>
    <property type="match status" value="1"/>
</dbReference>
<dbReference type="Proteomes" id="UP000184038">
    <property type="component" value="Unassembled WGS sequence"/>
</dbReference>
<keyword evidence="3" id="KW-1185">Reference proteome</keyword>
<dbReference type="PROSITE" id="PS51186">
    <property type="entry name" value="GNAT"/>
    <property type="match status" value="1"/>
</dbReference>
<gene>
    <name evidence="2" type="ORF">SAMN02746066_01238</name>
</gene>
<dbReference type="OrthoDB" id="9795206at2"/>
<dbReference type="AlphaFoldDB" id="A0A1M7H1T6"/>
<dbReference type="InterPro" id="IPR000182">
    <property type="entry name" value="GNAT_dom"/>
</dbReference>
<dbReference type="Pfam" id="PF13302">
    <property type="entry name" value="Acetyltransf_3"/>
    <property type="match status" value="1"/>
</dbReference>
<dbReference type="RefSeq" id="WP_073284638.1">
    <property type="nucleotide sequence ID" value="NZ_FRCP01000007.1"/>
</dbReference>
<reference evidence="2 3" key="1">
    <citation type="submission" date="2016-11" db="EMBL/GenBank/DDBJ databases">
        <authorList>
            <person name="Jaros S."/>
            <person name="Januszkiewicz K."/>
            <person name="Wedrychowicz H."/>
        </authorList>
    </citation>
    <scope>NUCLEOTIDE SEQUENCE [LARGE SCALE GENOMIC DNA]</scope>
    <source>
        <strain evidence="2 3">DSM 15930</strain>
    </source>
</reference>
<dbReference type="STRING" id="1120996.SAMN02746066_01238"/>
<evidence type="ECO:0000259" key="1">
    <source>
        <dbReference type="PROSITE" id="PS51186"/>
    </source>
</evidence>
<sequence>MLRLRPFKLCDAPYLLQWFQDEKSFTMWSANKFTYPLTMEQLIEYKNRFDEDPNAWIFVALDEDGTPVGHFSMRNADYEKRSIHLGFIVVDTTYRGKGYGKEMVSLAIQYATEILKMTRVTLGVFANNEAAHNCYKSIGMIDEEFHPAFFDYKDEKWDLYDMAYIKE</sequence>
<evidence type="ECO:0000313" key="3">
    <source>
        <dbReference type="Proteomes" id="UP000184038"/>
    </source>
</evidence>
<proteinExistence type="predicted"/>